<dbReference type="PANTHER" id="PTHR46565">
    <property type="entry name" value="COLD SHOCK DOMAIN PROTEIN 2"/>
    <property type="match status" value="1"/>
</dbReference>
<dbReference type="PANTHER" id="PTHR46565:SF5">
    <property type="entry name" value="COLD SHOCK PROTEIN 2-LIKE"/>
    <property type="match status" value="1"/>
</dbReference>
<dbReference type="PROSITE" id="PS51857">
    <property type="entry name" value="CSD_2"/>
    <property type="match status" value="1"/>
</dbReference>
<dbReference type="AlphaFoldDB" id="A0A813L2U1"/>
<dbReference type="GO" id="GO:0003676">
    <property type="term" value="F:nucleic acid binding"/>
    <property type="evidence" value="ECO:0007669"/>
    <property type="project" value="InterPro"/>
</dbReference>
<feature type="non-terminal residue" evidence="2">
    <location>
        <position position="1"/>
    </location>
</feature>
<dbReference type="InterPro" id="IPR002059">
    <property type="entry name" value="CSP_DNA-bd"/>
</dbReference>
<proteinExistence type="predicted"/>
<gene>
    <name evidence="2" type="ORF">PGLA2088_LOCUS41280</name>
</gene>
<feature type="non-terminal residue" evidence="2">
    <location>
        <position position="309"/>
    </location>
</feature>
<reference evidence="2" key="1">
    <citation type="submission" date="2021-02" db="EMBL/GenBank/DDBJ databases">
        <authorList>
            <person name="Dougan E. K."/>
            <person name="Rhodes N."/>
            <person name="Thang M."/>
            <person name="Chan C."/>
        </authorList>
    </citation>
    <scope>NUCLEOTIDE SEQUENCE</scope>
</reference>
<dbReference type="EMBL" id="CAJNNW010033787">
    <property type="protein sequence ID" value="CAE8720372.1"/>
    <property type="molecule type" value="Genomic_DNA"/>
</dbReference>
<evidence type="ECO:0000313" key="3">
    <source>
        <dbReference type="Proteomes" id="UP000626109"/>
    </source>
</evidence>
<dbReference type="InterPro" id="IPR012340">
    <property type="entry name" value="NA-bd_OB-fold"/>
</dbReference>
<dbReference type="InterPro" id="IPR011129">
    <property type="entry name" value="CSD"/>
</dbReference>
<comment type="caution">
    <text evidence="2">The sequence shown here is derived from an EMBL/GenBank/DDBJ whole genome shotgun (WGS) entry which is preliminary data.</text>
</comment>
<dbReference type="SUPFAM" id="SSF50249">
    <property type="entry name" value="Nucleic acid-binding proteins"/>
    <property type="match status" value="2"/>
</dbReference>
<protein>
    <recommendedName>
        <fullName evidence="1">CSD domain-containing protein</fullName>
    </recommendedName>
</protein>
<evidence type="ECO:0000313" key="2">
    <source>
        <dbReference type="EMBL" id="CAE8720372.1"/>
    </source>
</evidence>
<dbReference type="Pfam" id="PF00313">
    <property type="entry name" value="CSD"/>
    <property type="match status" value="1"/>
</dbReference>
<dbReference type="Gene3D" id="2.40.50.140">
    <property type="entry name" value="Nucleic acid-binding proteins"/>
    <property type="match status" value="2"/>
</dbReference>
<feature type="domain" description="CSD" evidence="1">
    <location>
        <begin position="55"/>
        <end position="114"/>
    </location>
</feature>
<evidence type="ECO:0000259" key="1">
    <source>
        <dbReference type="PROSITE" id="PS51857"/>
    </source>
</evidence>
<accession>A0A813L2U1</accession>
<organism evidence="2 3">
    <name type="scientific">Polarella glacialis</name>
    <name type="common">Dinoflagellate</name>
    <dbReference type="NCBI Taxonomy" id="89957"/>
    <lineage>
        <taxon>Eukaryota</taxon>
        <taxon>Sar</taxon>
        <taxon>Alveolata</taxon>
        <taxon>Dinophyceae</taxon>
        <taxon>Suessiales</taxon>
        <taxon>Suessiaceae</taxon>
        <taxon>Polarella</taxon>
    </lineage>
</organism>
<dbReference type="Proteomes" id="UP000626109">
    <property type="component" value="Unassembled WGS sequence"/>
</dbReference>
<dbReference type="SMART" id="SM00357">
    <property type="entry name" value="CSP"/>
    <property type="match status" value="2"/>
</dbReference>
<sequence>VLGDMVGSNNDMSAHEIAVAAHIRTANGGGQLAHQPVPRAQAQAPMMGQPDEAPSLVGRVKSFDPSKGFGFLSVGQFPQDVYFKSAEPIMVGQEVSFNLHWTQDGKPQARNIGSAMAFGEVCVGFVKRYSAQTGYGFLAIEGGRQDIYFKRTDLPMEYQASMSLDGAQVQFHVKTAADGKPQAEDIMILAAAMPTQGMPTQGMKRSASGPPLLHRGPAANYAAAVPGPDAKRARPNFLPAAFTPGAVAASHAAQQMAQARTAYGGGMPAAYGGGGYQAQPSGGRHAGMVKTFNAQKGFGFIVSPTVPGD</sequence>
<name>A0A813L2U1_POLGL</name>